<dbReference type="STRING" id="691883.A0A058Z8Q0"/>
<evidence type="ECO:0000256" key="8">
    <source>
        <dbReference type="SAM" id="SignalP"/>
    </source>
</evidence>
<dbReference type="CDD" id="cd07308">
    <property type="entry name" value="lectin_leg-like"/>
    <property type="match status" value="1"/>
</dbReference>
<evidence type="ECO:0000256" key="3">
    <source>
        <dbReference type="ARBA" id="ARBA00022729"/>
    </source>
</evidence>
<dbReference type="GO" id="GO:0005537">
    <property type="term" value="F:D-mannose binding"/>
    <property type="evidence" value="ECO:0007669"/>
    <property type="project" value="TreeGrafter"/>
</dbReference>
<keyword evidence="3 8" id="KW-0732">Signal</keyword>
<dbReference type="GO" id="GO:0005789">
    <property type="term" value="C:endoplasmic reticulum membrane"/>
    <property type="evidence" value="ECO:0007669"/>
    <property type="project" value="TreeGrafter"/>
</dbReference>
<dbReference type="eggNOG" id="KOG3839">
    <property type="taxonomic scope" value="Eukaryota"/>
</dbReference>
<dbReference type="OMA" id="ANQGREH"/>
<dbReference type="InterPro" id="IPR005052">
    <property type="entry name" value="Lectin_leg"/>
</dbReference>
<evidence type="ECO:0000256" key="7">
    <source>
        <dbReference type="SAM" id="Phobius"/>
    </source>
</evidence>
<feature type="compositionally biased region" description="Low complexity" evidence="6">
    <location>
        <begin position="322"/>
        <end position="338"/>
    </location>
</feature>
<gene>
    <name evidence="10" type="ORF">H696_02992</name>
</gene>
<evidence type="ECO:0000313" key="11">
    <source>
        <dbReference type="Proteomes" id="UP000030693"/>
    </source>
</evidence>
<dbReference type="GO" id="GO:0000139">
    <property type="term" value="C:Golgi membrane"/>
    <property type="evidence" value="ECO:0007669"/>
    <property type="project" value="TreeGrafter"/>
</dbReference>
<feature type="chain" id="PRO_5001570887" description="L-type lectin-like domain-containing protein" evidence="8">
    <location>
        <begin position="37"/>
        <end position="473"/>
    </location>
</feature>
<feature type="compositionally biased region" description="Low complexity" evidence="6">
    <location>
        <begin position="295"/>
        <end position="307"/>
    </location>
</feature>
<evidence type="ECO:0000313" key="10">
    <source>
        <dbReference type="EMBL" id="KCV70635.1"/>
    </source>
</evidence>
<feature type="domain" description="L-type lectin-like" evidence="9">
    <location>
        <begin position="53"/>
        <end position="276"/>
    </location>
</feature>
<dbReference type="PANTHER" id="PTHR12223:SF45">
    <property type="entry name" value="RE50040P"/>
    <property type="match status" value="1"/>
</dbReference>
<dbReference type="OrthoDB" id="270293at2759"/>
<dbReference type="GO" id="GO:0005793">
    <property type="term" value="C:endoplasmic reticulum-Golgi intermediate compartment"/>
    <property type="evidence" value="ECO:0007669"/>
    <property type="project" value="TreeGrafter"/>
</dbReference>
<sequence>MASSAAAAGPLRSLRILSVLLAVLALSLLCVGLVAGQRTPTQARTNQAPPTREINVRSHSLRSPYVDSNLENRYWDFGGSTVVHNNKYIRLTPDRPSRRGWLWSKEPMPAGDFTVEFEFRVDGKASRVFGDGFALWMTSERHVATGEALGGPTQFNGLAVFFDTFANTRHPYMFPYVSLMVNDGSRTYSGDDDNESNQAAGCEARFRRPTHPTRARAVYKDGVFSLDLDIRGDNTFETCFSVEDITLPDRYFLGFTAMTGDVSDEHDIISITTSMSKPVAVPPRRNHLNQPGNRQQQAGVPPRQQQPDYGQNQANRNPTHRNNVNNNNNQQQQQQQQQQPPPPYGGAHTGGHSQQQQQQHNNNQQGQPPPYTPPSRNNNNNNSPQEDTAPVPEDTGRPAGGANQGREHLPPKPSHNRRRPNRGANKATGTSGNKVSSSLSPLNWIFMFAFGSIAVVIIVLAARAVTGGHRKRF</sequence>
<keyword evidence="11" id="KW-1185">Reference proteome</keyword>
<name>A0A058Z8Q0_FONAL</name>
<evidence type="ECO:0000256" key="6">
    <source>
        <dbReference type="SAM" id="MobiDB-lite"/>
    </source>
</evidence>
<dbReference type="SUPFAM" id="SSF49899">
    <property type="entry name" value="Concanavalin A-like lectins/glucanases"/>
    <property type="match status" value="1"/>
</dbReference>
<dbReference type="PROSITE" id="PS51328">
    <property type="entry name" value="L_LECTIN_LIKE"/>
    <property type="match status" value="1"/>
</dbReference>
<dbReference type="InterPro" id="IPR051136">
    <property type="entry name" value="Intracellular_Lectin-GPT"/>
</dbReference>
<feature type="transmembrane region" description="Helical" evidence="7">
    <location>
        <begin position="444"/>
        <end position="465"/>
    </location>
</feature>
<dbReference type="Pfam" id="PF03388">
    <property type="entry name" value="Lectin_leg-like"/>
    <property type="match status" value="1"/>
</dbReference>
<accession>A0A058Z8Q0</accession>
<dbReference type="AlphaFoldDB" id="A0A058Z8Q0"/>
<dbReference type="GeneID" id="20527717"/>
<feature type="region of interest" description="Disordered" evidence="6">
    <location>
        <begin position="274"/>
        <end position="436"/>
    </location>
</feature>
<feature type="compositionally biased region" description="Low complexity" evidence="6">
    <location>
        <begin position="374"/>
        <end position="384"/>
    </location>
</feature>
<dbReference type="Proteomes" id="UP000030693">
    <property type="component" value="Unassembled WGS sequence"/>
</dbReference>
<evidence type="ECO:0000256" key="1">
    <source>
        <dbReference type="ARBA" id="ARBA00004479"/>
    </source>
</evidence>
<dbReference type="RefSeq" id="XP_009495151.1">
    <property type="nucleotide sequence ID" value="XM_009496876.1"/>
</dbReference>
<comment type="subcellular location">
    <subcellularLocation>
        <location evidence="1">Membrane</location>
        <topology evidence="1">Single-pass type I membrane protein</topology>
    </subcellularLocation>
</comment>
<feature type="compositionally biased region" description="Low complexity" evidence="6">
    <location>
        <begin position="350"/>
        <end position="366"/>
    </location>
</feature>
<organism evidence="10">
    <name type="scientific">Fonticula alba</name>
    <name type="common">Slime mold</name>
    <dbReference type="NCBI Taxonomy" id="691883"/>
    <lineage>
        <taxon>Eukaryota</taxon>
        <taxon>Rotosphaerida</taxon>
        <taxon>Fonticulaceae</taxon>
        <taxon>Fonticula</taxon>
    </lineage>
</organism>
<evidence type="ECO:0000256" key="5">
    <source>
        <dbReference type="ARBA" id="ARBA00023136"/>
    </source>
</evidence>
<feature type="signal peptide" evidence="8">
    <location>
        <begin position="1"/>
        <end position="36"/>
    </location>
</feature>
<dbReference type="EMBL" id="KB932204">
    <property type="protein sequence ID" value="KCV70635.1"/>
    <property type="molecule type" value="Genomic_DNA"/>
</dbReference>
<keyword evidence="2 7" id="KW-0812">Transmembrane</keyword>
<dbReference type="InterPro" id="IPR013320">
    <property type="entry name" value="ConA-like_dom_sf"/>
</dbReference>
<feature type="compositionally biased region" description="Polar residues" evidence="6">
    <location>
        <begin position="427"/>
        <end position="436"/>
    </location>
</feature>
<dbReference type="GO" id="GO:0006888">
    <property type="term" value="P:endoplasmic reticulum to Golgi vesicle-mediated transport"/>
    <property type="evidence" value="ECO:0007669"/>
    <property type="project" value="TreeGrafter"/>
</dbReference>
<evidence type="ECO:0000256" key="4">
    <source>
        <dbReference type="ARBA" id="ARBA00022989"/>
    </source>
</evidence>
<evidence type="ECO:0000256" key="2">
    <source>
        <dbReference type="ARBA" id="ARBA00022692"/>
    </source>
</evidence>
<reference evidence="10" key="1">
    <citation type="submission" date="2013-04" db="EMBL/GenBank/DDBJ databases">
        <title>The Genome Sequence of Fonticula alba ATCC 38817.</title>
        <authorList>
            <consortium name="The Broad Institute Genomics Platform"/>
            <person name="Russ C."/>
            <person name="Cuomo C."/>
            <person name="Burger G."/>
            <person name="Gray M.W."/>
            <person name="Holland P.W.H."/>
            <person name="King N."/>
            <person name="Lang F.B.F."/>
            <person name="Roger A.J."/>
            <person name="Ruiz-Trillo I."/>
            <person name="Brown M."/>
            <person name="Walker B."/>
            <person name="Young S."/>
            <person name="Zeng Q."/>
            <person name="Gargeya S."/>
            <person name="Fitzgerald M."/>
            <person name="Haas B."/>
            <person name="Abouelleil A."/>
            <person name="Allen A.W."/>
            <person name="Alvarado L."/>
            <person name="Arachchi H.M."/>
            <person name="Berlin A.M."/>
            <person name="Chapman S.B."/>
            <person name="Gainer-Dewar J."/>
            <person name="Goldberg J."/>
            <person name="Griggs A."/>
            <person name="Gujja S."/>
            <person name="Hansen M."/>
            <person name="Howarth C."/>
            <person name="Imamovic A."/>
            <person name="Ireland A."/>
            <person name="Larimer J."/>
            <person name="McCowan C."/>
            <person name="Murphy C."/>
            <person name="Pearson M."/>
            <person name="Poon T.W."/>
            <person name="Priest M."/>
            <person name="Roberts A."/>
            <person name="Saif S."/>
            <person name="Shea T."/>
            <person name="Sisk P."/>
            <person name="Sykes S."/>
            <person name="Wortman J."/>
            <person name="Nusbaum C."/>
            <person name="Birren B."/>
        </authorList>
    </citation>
    <scope>NUCLEOTIDE SEQUENCE [LARGE SCALE GENOMIC DNA]</scope>
    <source>
        <strain evidence="10">ATCC 38817</strain>
    </source>
</reference>
<dbReference type="Gene3D" id="2.60.120.200">
    <property type="match status" value="1"/>
</dbReference>
<dbReference type="PANTHER" id="PTHR12223">
    <property type="entry name" value="VESICULAR MANNOSE-BINDING LECTIN"/>
    <property type="match status" value="1"/>
</dbReference>
<protein>
    <recommendedName>
        <fullName evidence="9">L-type lectin-like domain-containing protein</fullName>
    </recommendedName>
</protein>
<keyword evidence="5 7" id="KW-0472">Membrane</keyword>
<evidence type="ECO:0000259" key="9">
    <source>
        <dbReference type="PROSITE" id="PS51328"/>
    </source>
</evidence>
<feature type="compositionally biased region" description="Polar residues" evidence="6">
    <location>
        <begin position="308"/>
        <end position="321"/>
    </location>
</feature>
<dbReference type="GO" id="GO:0030134">
    <property type="term" value="C:COPII-coated ER to Golgi transport vesicle"/>
    <property type="evidence" value="ECO:0007669"/>
    <property type="project" value="TreeGrafter"/>
</dbReference>
<proteinExistence type="predicted"/>
<keyword evidence="4 7" id="KW-1133">Transmembrane helix</keyword>